<protein>
    <submittedName>
        <fullName evidence="7">DNA-binding transcriptional regulator YbjK</fullName>
    </submittedName>
</protein>
<evidence type="ECO:0000259" key="6">
    <source>
        <dbReference type="PROSITE" id="PS50977"/>
    </source>
</evidence>
<evidence type="ECO:0000313" key="8">
    <source>
        <dbReference type="Proteomes" id="UP000198877"/>
    </source>
</evidence>
<evidence type="ECO:0000256" key="5">
    <source>
        <dbReference type="PROSITE-ProRule" id="PRU00335"/>
    </source>
</evidence>
<sequence length="204" mass="22336">MVNRIDAAERRRVLAEAAWRIILRDGLPGVSVRAVAAEAGLAAGSVRHFFPSQAELMNFAMTALVETVAVRIRAAAEIPDLRERVAAMLVELLPVTDRTHAEFAAYLEFLDRSRTDASLQAVAGESVTAVRELIVTVLTDLRGLGMVRADLDLDEEAMRLHAFVDGLTLQLLVAPGLNSRDRARGAVQRWLEDLAPRRGEDDDA</sequence>
<dbReference type="AlphaFoldDB" id="A0A1I6G021"/>
<keyword evidence="3 5" id="KW-0238">DNA-binding</keyword>
<evidence type="ECO:0000256" key="2">
    <source>
        <dbReference type="ARBA" id="ARBA00023015"/>
    </source>
</evidence>
<dbReference type="SUPFAM" id="SSF48498">
    <property type="entry name" value="Tetracyclin repressor-like, C-terminal domain"/>
    <property type="match status" value="1"/>
</dbReference>
<dbReference type="PROSITE" id="PS01081">
    <property type="entry name" value="HTH_TETR_1"/>
    <property type="match status" value="1"/>
</dbReference>
<dbReference type="Pfam" id="PF13977">
    <property type="entry name" value="TetR_C_6"/>
    <property type="match status" value="1"/>
</dbReference>
<reference evidence="8" key="1">
    <citation type="submission" date="2016-10" db="EMBL/GenBank/DDBJ databases">
        <authorList>
            <person name="Varghese N."/>
            <person name="Submissions S."/>
        </authorList>
    </citation>
    <scope>NUCLEOTIDE SEQUENCE [LARGE SCALE GENOMIC DNA]</scope>
    <source>
        <strain evidence="8">CL127</strain>
    </source>
</reference>
<keyword evidence="2" id="KW-0805">Transcription regulation</keyword>
<dbReference type="InterPro" id="IPR039538">
    <property type="entry name" value="BetI_C"/>
</dbReference>
<organism evidence="7 8">
    <name type="scientific">Microbacterium azadirachtae</name>
    <dbReference type="NCBI Taxonomy" id="582680"/>
    <lineage>
        <taxon>Bacteria</taxon>
        <taxon>Bacillati</taxon>
        <taxon>Actinomycetota</taxon>
        <taxon>Actinomycetes</taxon>
        <taxon>Micrococcales</taxon>
        <taxon>Microbacteriaceae</taxon>
        <taxon>Microbacterium</taxon>
    </lineage>
</organism>
<dbReference type="InterPro" id="IPR050109">
    <property type="entry name" value="HTH-type_TetR-like_transc_reg"/>
</dbReference>
<accession>A0A1I6G021</accession>
<dbReference type="InterPro" id="IPR001647">
    <property type="entry name" value="HTH_TetR"/>
</dbReference>
<dbReference type="GO" id="GO:0003700">
    <property type="term" value="F:DNA-binding transcription factor activity"/>
    <property type="evidence" value="ECO:0007669"/>
    <property type="project" value="TreeGrafter"/>
</dbReference>
<dbReference type="InterPro" id="IPR009057">
    <property type="entry name" value="Homeodomain-like_sf"/>
</dbReference>
<dbReference type="RefSeq" id="WP_175526142.1">
    <property type="nucleotide sequence ID" value="NZ_FOYR01000001.1"/>
</dbReference>
<evidence type="ECO:0000256" key="1">
    <source>
        <dbReference type="ARBA" id="ARBA00022491"/>
    </source>
</evidence>
<dbReference type="PANTHER" id="PTHR30055">
    <property type="entry name" value="HTH-TYPE TRANSCRIPTIONAL REGULATOR RUTR"/>
    <property type="match status" value="1"/>
</dbReference>
<dbReference type="PANTHER" id="PTHR30055:SF234">
    <property type="entry name" value="HTH-TYPE TRANSCRIPTIONAL REGULATOR BETI"/>
    <property type="match status" value="1"/>
</dbReference>
<dbReference type="InterPro" id="IPR036271">
    <property type="entry name" value="Tet_transcr_reg_TetR-rel_C_sf"/>
</dbReference>
<gene>
    <name evidence="7" type="ORF">SAMN04488591_0576</name>
</gene>
<name>A0A1I6G021_9MICO</name>
<feature type="DNA-binding region" description="H-T-H motif" evidence="5">
    <location>
        <begin position="31"/>
        <end position="50"/>
    </location>
</feature>
<dbReference type="Proteomes" id="UP000198877">
    <property type="component" value="Unassembled WGS sequence"/>
</dbReference>
<dbReference type="Pfam" id="PF00440">
    <property type="entry name" value="TetR_N"/>
    <property type="match status" value="1"/>
</dbReference>
<keyword evidence="4" id="KW-0804">Transcription</keyword>
<dbReference type="GO" id="GO:0000976">
    <property type="term" value="F:transcription cis-regulatory region binding"/>
    <property type="evidence" value="ECO:0007669"/>
    <property type="project" value="TreeGrafter"/>
</dbReference>
<feature type="domain" description="HTH tetR-type" evidence="6">
    <location>
        <begin position="8"/>
        <end position="68"/>
    </location>
</feature>
<proteinExistence type="predicted"/>
<evidence type="ECO:0000256" key="4">
    <source>
        <dbReference type="ARBA" id="ARBA00023163"/>
    </source>
</evidence>
<evidence type="ECO:0000256" key="3">
    <source>
        <dbReference type="ARBA" id="ARBA00023125"/>
    </source>
</evidence>
<dbReference type="EMBL" id="FOYR01000001">
    <property type="protein sequence ID" value="SFR35535.1"/>
    <property type="molecule type" value="Genomic_DNA"/>
</dbReference>
<keyword evidence="1" id="KW-0678">Repressor</keyword>
<dbReference type="InterPro" id="IPR023772">
    <property type="entry name" value="DNA-bd_HTH_TetR-type_CS"/>
</dbReference>
<evidence type="ECO:0000313" key="7">
    <source>
        <dbReference type="EMBL" id="SFR35535.1"/>
    </source>
</evidence>
<dbReference type="SUPFAM" id="SSF46689">
    <property type="entry name" value="Homeodomain-like"/>
    <property type="match status" value="1"/>
</dbReference>
<dbReference type="PROSITE" id="PS50977">
    <property type="entry name" value="HTH_TETR_2"/>
    <property type="match status" value="1"/>
</dbReference>
<dbReference type="Gene3D" id="1.10.357.10">
    <property type="entry name" value="Tetracycline Repressor, domain 2"/>
    <property type="match status" value="1"/>
</dbReference>